<feature type="transmembrane region" description="Helical" evidence="8">
    <location>
        <begin position="397"/>
        <end position="417"/>
    </location>
</feature>
<feature type="transmembrane region" description="Helical" evidence="8">
    <location>
        <begin position="306"/>
        <end position="327"/>
    </location>
</feature>
<dbReference type="GO" id="GO:0008270">
    <property type="term" value="F:zinc ion binding"/>
    <property type="evidence" value="ECO:0007669"/>
    <property type="project" value="InterPro"/>
</dbReference>
<keyword evidence="5 8" id="KW-0472">Membrane</keyword>
<dbReference type="GO" id="GO:0003677">
    <property type="term" value="F:DNA binding"/>
    <property type="evidence" value="ECO:0007669"/>
    <property type="project" value="InterPro"/>
</dbReference>
<dbReference type="InterPro" id="IPR007219">
    <property type="entry name" value="XnlR_reg_dom"/>
</dbReference>
<dbReference type="InterPro" id="IPR036259">
    <property type="entry name" value="MFS_trans_sf"/>
</dbReference>
<feature type="region of interest" description="Disordered" evidence="7">
    <location>
        <begin position="586"/>
        <end position="615"/>
    </location>
</feature>
<keyword evidence="6" id="KW-0539">Nucleus</keyword>
<dbReference type="FunFam" id="1.20.1250.20:FF:000013">
    <property type="entry name" value="MFS general substrate transporter"/>
    <property type="match status" value="1"/>
</dbReference>
<dbReference type="InterPro" id="IPR011701">
    <property type="entry name" value="MFS"/>
</dbReference>
<dbReference type="Pfam" id="PF07690">
    <property type="entry name" value="MFS_1"/>
    <property type="match status" value="1"/>
</dbReference>
<dbReference type="AlphaFoldDB" id="A0A6N4SKZ7"/>
<dbReference type="EMBL" id="DF933835">
    <property type="protein sequence ID" value="GAM40395.1"/>
    <property type="molecule type" value="Genomic_DNA"/>
</dbReference>
<evidence type="ECO:0000256" key="2">
    <source>
        <dbReference type="ARBA" id="ARBA00022448"/>
    </source>
</evidence>
<dbReference type="Gene3D" id="1.20.1250.20">
    <property type="entry name" value="MFS general substrate transporter like domains"/>
    <property type="match status" value="2"/>
</dbReference>
<sequence length="1177" mass="130762">METNSTKESPKAQVCEPHTGEGTTEIYIDPIKEARMMRKFDFCAIGLLGLLYMMANLDRSNIGNAQTAGMPADLGLVGNQFGTATTLLYATYVPFEGPVAVLLKIIGPKPLLSTCAFCWGITCLGMAFIESWKGLYACRLLTGFFEAGLIPCIDVYIALVYKKSERGKRSAVIFAFSAFSSAFGGLLAYGLTQVHGPHGWEGWRWLFAVEGAMTIVLVPVFFFLFPKHPTTAWFLTNEEKSMMQARYDNDPHWGLDEVFTWAESLSAFVDPKWWAFWVYQFSVDISLYGFTTFLPKIVSGLGYSGVHANLMTVPIYMVGLVWFLMIAYCSDRVGVRGPFLAGPLLCLIIGYAILISVESLKVRFFACFVVALGIYPTTGLSLMWLQDNTARHFKRATMVGMTLCFGNTAGVAVGQIFTTESAPRYIKGLSISLALAVVALAMVGALSVGMMIANKKRAARIQRAEEAGEVLERRPEKGDYDVYFRYGFLGLWLHPYQLLAHSYHPNVSPTDNELLLFHHTVGVVIRKKSSALVSSRVGDAASRATATNASSHLETGKSPCQNRRYIKKLEGEVRVLRAQQQLLGAASPSAETTYEAPPSVTNDQAQNPAQFTDTDVSNPLLESPTGFVAAGSLAPPVYIGETSCVAFGDTLLQCVDKDTDLALWPPPTYFQHEIFNRLVRSDIILPDRIQSRLLVEVAVRFIGTDYHLLLKNTFYEKLDRICAGEEPQDLAWICKFFVLLALGEMYSNRQRRNTSQRVPGTDYFLQATGLLQDLYETPSVEQVEIMILFCFYANALGRTKSAYTYIGIAMRMALALGLHRNLPTDTMLNPVEREHRKRVWWTLYTMDRLCSSILGYPLLISDSLIDVELPTDQGLSASEQEEFSDPAHLIATIKLARITGQILSDLYCLPQRTHEPFVQRVHRIILSLKKWDEELPAKLSLQQEHLPRHVTSLHLHYNKCVISTTRPILLYLFKNRFSLTADAAGATTSPRTFSPTTLALAESCVQAARASNSILSRCFVEGSLASFGYFDAHYLFSSTLILIMSAVMDPNVAMSDAISYAFTILKAMKEDGNIPSCDYYERLQRTRASVGKMRENHERSRSHSPALATGGETMWEAQIEAEGSGLGFSEGVPLGHPLIDSFLADKGFVRADGMDLEDQSLRDLACELGDEFLFGAQ</sequence>
<dbReference type="Pfam" id="PF04082">
    <property type="entry name" value="Fungal_trans"/>
    <property type="match status" value="1"/>
</dbReference>
<dbReference type="GO" id="GO:0006351">
    <property type="term" value="P:DNA-templated transcription"/>
    <property type="evidence" value="ECO:0007669"/>
    <property type="project" value="InterPro"/>
</dbReference>
<evidence type="ECO:0000256" key="4">
    <source>
        <dbReference type="ARBA" id="ARBA00022989"/>
    </source>
</evidence>
<evidence type="ECO:0000256" key="7">
    <source>
        <dbReference type="SAM" id="MobiDB-lite"/>
    </source>
</evidence>
<evidence type="ECO:0000256" key="1">
    <source>
        <dbReference type="ARBA" id="ARBA00004141"/>
    </source>
</evidence>
<evidence type="ECO:0000259" key="9">
    <source>
        <dbReference type="PROSITE" id="PS50850"/>
    </source>
</evidence>
<protein>
    <recommendedName>
        <fullName evidence="9">Major facilitator superfamily (MFS) profile domain-containing protein</fullName>
    </recommendedName>
</protein>
<feature type="transmembrane region" description="Helical" evidence="8">
    <location>
        <begin position="110"/>
        <end position="129"/>
    </location>
</feature>
<accession>A0A6N4SKZ7</accession>
<keyword evidence="11" id="KW-1185">Reference proteome</keyword>
<comment type="subcellular location">
    <subcellularLocation>
        <location evidence="1">Membrane</location>
        <topology evidence="1">Multi-pass membrane protein</topology>
    </subcellularLocation>
</comment>
<feature type="compositionally biased region" description="Polar residues" evidence="7">
    <location>
        <begin position="599"/>
        <end position="615"/>
    </location>
</feature>
<reference evidence="11" key="1">
    <citation type="journal article" date="2015" name="Genome Announc.">
        <title>Draft genome sequence of Talaromyces cellulolyticus strain Y-94, a source of lignocellulosic biomass-degrading enzymes.</title>
        <authorList>
            <person name="Fujii T."/>
            <person name="Koike H."/>
            <person name="Sawayama S."/>
            <person name="Yano S."/>
            <person name="Inoue H."/>
        </authorList>
    </citation>
    <scope>NUCLEOTIDE SEQUENCE [LARGE SCALE GENOMIC DNA]</scope>
    <source>
        <strain evidence="11">Y-94</strain>
    </source>
</reference>
<dbReference type="CDD" id="cd12148">
    <property type="entry name" value="fungal_TF_MHR"/>
    <property type="match status" value="1"/>
</dbReference>
<evidence type="ECO:0000256" key="6">
    <source>
        <dbReference type="ARBA" id="ARBA00023242"/>
    </source>
</evidence>
<dbReference type="SMART" id="SM00906">
    <property type="entry name" value="Fungal_trans"/>
    <property type="match status" value="1"/>
</dbReference>
<dbReference type="GO" id="GO:0016020">
    <property type="term" value="C:membrane"/>
    <property type="evidence" value="ECO:0007669"/>
    <property type="project" value="UniProtKB-SubCell"/>
</dbReference>
<dbReference type="InterPro" id="IPR020846">
    <property type="entry name" value="MFS_dom"/>
</dbReference>
<evidence type="ECO:0000256" key="5">
    <source>
        <dbReference type="ARBA" id="ARBA00023136"/>
    </source>
</evidence>
<keyword evidence="3 8" id="KW-0812">Transmembrane</keyword>
<name>A0A6N4SKZ7_TALPI</name>
<dbReference type="FunFam" id="1.20.1250.20:FF:000018">
    <property type="entry name" value="MFS transporter permease"/>
    <property type="match status" value="1"/>
</dbReference>
<feature type="transmembrane region" description="Helical" evidence="8">
    <location>
        <begin position="77"/>
        <end position="103"/>
    </location>
</feature>
<dbReference type="PANTHER" id="PTHR43791">
    <property type="entry name" value="PERMEASE-RELATED"/>
    <property type="match status" value="1"/>
</dbReference>
<gene>
    <name evidence="10" type="ORF">TCE0_039f12718</name>
</gene>
<feature type="transmembrane region" description="Helical" evidence="8">
    <location>
        <begin position="363"/>
        <end position="385"/>
    </location>
</feature>
<feature type="transmembrane region" description="Helical" evidence="8">
    <location>
        <begin position="339"/>
        <end position="357"/>
    </location>
</feature>
<keyword evidence="2" id="KW-0813">Transport</keyword>
<proteinExistence type="predicted"/>
<feature type="domain" description="Major facilitator superfamily (MFS) profile" evidence="9">
    <location>
        <begin position="44"/>
        <end position="456"/>
    </location>
</feature>
<feature type="transmembrane region" description="Helical" evidence="8">
    <location>
        <begin position="141"/>
        <end position="159"/>
    </location>
</feature>
<comment type="caution">
    <text evidence="10">The sequence shown here is derived from an EMBL/GenBank/DDBJ whole genome shotgun (WGS) entry which is preliminary data.</text>
</comment>
<dbReference type="GO" id="GO:0022857">
    <property type="term" value="F:transmembrane transporter activity"/>
    <property type="evidence" value="ECO:0007669"/>
    <property type="project" value="InterPro"/>
</dbReference>
<feature type="transmembrane region" description="Helical" evidence="8">
    <location>
        <begin position="171"/>
        <end position="191"/>
    </location>
</feature>
<organism evidence="10 11">
    <name type="scientific">Talaromyces pinophilus</name>
    <name type="common">Penicillium pinophilum</name>
    <dbReference type="NCBI Taxonomy" id="128442"/>
    <lineage>
        <taxon>Eukaryota</taxon>
        <taxon>Fungi</taxon>
        <taxon>Dikarya</taxon>
        <taxon>Ascomycota</taxon>
        <taxon>Pezizomycotina</taxon>
        <taxon>Eurotiomycetes</taxon>
        <taxon>Eurotiomycetidae</taxon>
        <taxon>Eurotiales</taxon>
        <taxon>Trichocomaceae</taxon>
        <taxon>Talaromyces</taxon>
        <taxon>Talaromyces sect. Talaromyces</taxon>
    </lineage>
</organism>
<evidence type="ECO:0000313" key="11">
    <source>
        <dbReference type="Proteomes" id="UP000053095"/>
    </source>
</evidence>
<evidence type="ECO:0000256" key="3">
    <source>
        <dbReference type="ARBA" id="ARBA00022692"/>
    </source>
</evidence>
<dbReference type="Proteomes" id="UP000053095">
    <property type="component" value="Unassembled WGS sequence"/>
</dbReference>
<keyword evidence="4 8" id="KW-1133">Transmembrane helix</keyword>
<feature type="transmembrane region" description="Helical" evidence="8">
    <location>
        <begin position="429"/>
        <end position="453"/>
    </location>
</feature>
<evidence type="ECO:0000313" key="10">
    <source>
        <dbReference type="EMBL" id="GAM40395.1"/>
    </source>
</evidence>
<dbReference type="SUPFAM" id="SSF103473">
    <property type="entry name" value="MFS general substrate transporter"/>
    <property type="match status" value="1"/>
</dbReference>
<dbReference type="PROSITE" id="PS50850">
    <property type="entry name" value="MFS"/>
    <property type="match status" value="1"/>
</dbReference>
<feature type="transmembrane region" description="Helical" evidence="8">
    <location>
        <begin position="203"/>
        <end position="225"/>
    </location>
</feature>
<dbReference type="PANTHER" id="PTHR43791:SF101">
    <property type="entry name" value="HIGH-AFFINITY NICOTINIC ACID TRANSPORTER"/>
    <property type="match status" value="1"/>
</dbReference>
<evidence type="ECO:0000256" key="8">
    <source>
        <dbReference type="SAM" id="Phobius"/>
    </source>
</evidence>
<feature type="transmembrane region" description="Helical" evidence="8">
    <location>
        <begin position="40"/>
        <end position="57"/>
    </location>
</feature>